<dbReference type="InterPro" id="IPR000120">
    <property type="entry name" value="Amidase"/>
</dbReference>
<dbReference type="Proteomes" id="UP000031419">
    <property type="component" value="Unassembled WGS sequence"/>
</dbReference>
<dbReference type="PANTHER" id="PTHR11895:SF173">
    <property type="entry name" value="GLUTAMYL-TRNA AMIDOTRANSFERASE SUBUNIT A"/>
    <property type="match status" value="1"/>
</dbReference>
<comment type="caution">
    <text evidence="2">The sequence shown here is derived from an EMBL/GenBank/DDBJ whole genome shotgun (WGS) entry which is preliminary data.</text>
</comment>
<dbReference type="InterPro" id="IPR023631">
    <property type="entry name" value="Amidase_dom"/>
</dbReference>
<dbReference type="eggNOG" id="COG0154">
    <property type="taxonomic scope" value="Bacteria"/>
</dbReference>
<dbReference type="EMBL" id="JNVU01000031">
    <property type="protein sequence ID" value="KEI43934.1"/>
    <property type="molecule type" value="Genomic_DNA"/>
</dbReference>
<protein>
    <submittedName>
        <fullName evidence="2">Amidase</fullName>
    </submittedName>
</protein>
<gene>
    <name evidence="2" type="ORF">GU90_13275</name>
</gene>
<dbReference type="Pfam" id="PF01425">
    <property type="entry name" value="Amidase"/>
    <property type="match status" value="1"/>
</dbReference>
<proteinExistence type="predicted"/>
<dbReference type="RefSeq" id="WP_029720220.1">
    <property type="nucleotide sequence ID" value="NZ_JNVU01000031.1"/>
</dbReference>
<dbReference type="PANTHER" id="PTHR11895">
    <property type="entry name" value="TRANSAMIDASE"/>
    <property type="match status" value="1"/>
</dbReference>
<keyword evidence="3" id="KW-1185">Reference proteome</keyword>
<dbReference type="NCBIfam" id="NF005450">
    <property type="entry name" value="PRK07042.1"/>
    <property type="match status" value="1"/>
</dbReference>
<dbReference type="OrthoDB" id="182039at2"/>
<evidence type="ECO:0000313" key="2">
    <source>
        <dbReference type="EMBL" id="KEI43934.1"/>
    </source>
</evidence>
<feature type="domain" description="Amidase" evidence="1">
    <location>
        <begin position="25"/>
        <end position="441"/>
    </location>
</feature>
<evidence type="ECO:0000259" key="1">
    <source>
        <dbReference type="Pfam" id="PF01425"/>
    </source>
</evidence>
<dbReference type="STRING" id="28042.GU90_13275"/>
<organism evidence="2 3">
    <name type="scientific">Saccharopolyspora rectivirgula</name>
    <dbReference type="NCBI Taxonomy" id="28042"/>
    <lineage>
        <taxon>Bacteria</taxon>
        <taxon>Bacillati</taxon>
        <taxon>Actinomycetota</taxon>
        <taxon>Actinomycetes</taxon>
        <taxon>Pseudonocardiales</taxon>
        <taxon>Pseudonocardiaceae</taxon>
        <taxon>Saccharopolyspora</taxon>
    </lineage>
</organism>
<dbReference type="Gene3D" id="3.90.1300.10">
    <property type="entry name" value="Amidase signature (AS) domain"/>
    <property type="match status" value="1"/>
</dbReference>
<dbReference type="SUPFAM" id="SSF75304">
    <property type="entry name" value="Amidase signature (AS) enzymes"/>
    <property type="match status" value="1"/>
</dbReference>
<reference evidence="2 3" key="1">
    <citation type="submission" date="2014-06" db="EMBL/GenBank/DDBJ databases">
        <title>Saccharopolyspora rectivirgula DSM-43113 Genome sequencing.</title>
        <authorList>
            <person name="Barrera C."/>
            <person name="Millon L."/>
            <person name="Rognon B."/>
            <person name="Zaugg C."/>
            <person name="Monod M."/>
        </authorList>
    </citation>
    <scope>NUCLEOTIDE SEQUENCE [LARGE SCALE GENOMIC DNA]</scope>
    <source>
        <strain evidence="2 3">DSM 43113</strain>
    </source>
</reference>
<accession>A0A073B889</accession>
<dbReference type="InterPro" id="IPR036928">
    <property type="entry name" value="AS_sf"/>
</dbReference>
<name>A0A073B889_9PSEU</name>
<sequence>MSELADRTATDLVAGYRAGEFSPVEVLDSVLERVESCEPKLCATYALDPEAARTAARDSAQRWRNGTPAGPLDGVPVTLKENIATRGVPVPLGTAASELVPAEQDAPAAARLRESGAVIFAKTTMPDYGMLSSGVSSFHPLTRNPWDLTRTPGGSSSGAGAAAAAGYGPLHLGSDIGGSIRLPAGWCGVVGFKPSYGRIPVDPPYYGRTLGPLTRAVADAALLTSVVSVPDDRDHTALPAIESEWLDLDGQLRGKRFGLLLDQQVGLPVDETVSAAVSAAARTLEAAGAVVEPIPPFLTRDMLDGLDRFWRFRFWTEISALPPQRRSKVLPEIAEWASSARDISAAELYTGFSQMDAIAKAAVAAVRDIDYVLSPTAPIPAFRAELAYPTEDPLRPLEHIAFTLPYNMSGQPALSINCGWTPDGLPIGLQIAGKRFDDLGVLRVAGAYERLRLAQRPWPQP</sequence>
<dbReference type="AlphaFoldDB" id="A0A073B889"/>
<evidence type="ECO:0000313" key="3">
    <source>
        <dbReference type="Proteomes" id="UP000031419"/>
    </source>
</evidence>
<dbReference type="GO" id="GO:0003824">
    <property type="term" value="F:catalytic activity"/>
    <property type="evidence" value="ECO:0007669"/>
    <property type="project" value="InterPro"/>
</dbReference>